<dbReference type="Proteomes" id="UP000283880">
    <property type="component" value="Unassembled WGS sequence"/>
</dbReference>
<dbReference type="PANTHER" id="PTHR14969:SF62">
    <property type="entry name" value="DECAPRENYLPHOSPHORYL-5-PHOSPHORIBOSE PHOSPHATASE RV3807C-RELATED"/>
    <property type="match status" value="1"/>
</dbReference>
<comment type="subcellular location">
    <subcellularLocation>
        <location evidence="1">Cell membrane</location>
        <topology evidence="1">Multi-pass membrane protein</topology>
    </subcellularLocation>
</comment>
<evidence type="ECO:0000256" key="5">
    <source>
        <dbReference type="ARBA" id="ARBA00022989"/>
    </source>
</evidence>
<dbReference type="InterPro" id="IPR000326">
    <property type="entry name" value="PAP2/HPO"/>
</dbReference>
<gene>
    <name evidence="9" type="ORF">DWV29_13170</name>
</gene>
<dbReference type="EMBL" id="QSBM01000009">
    <property type="protein sequence ID" value="RGX29007.1"/>
    <property type="molecule type" value="Genomic_DNA"/>
</dbReference>
<comment type="caution">
    <text evidence="9">The sequence shown here is derived from an EMBL/GenBank/DDBJ whole genome shotgun (WGS) entry which is preliminary data.</text>
</comment>
<feature type="transmembrane region" description="Helical" evidence="7">
    <location>
        <begin position="121"/>
        <end position="139"/>
    </location>
</feature>
<dbReference type="SUPFAM" id="SSF48317">
    <property type="entry name" value="Acid phosphatase/Vanadium-dependent haloperoxidase"/>
    <property type="match status" value="1"/>
</dbReference>
<proteinExistence type="predicted"/>
<reference evidence="9 10" key="1">
    <citation type="submission" date="2018-08" db="EMBL/GenBank/DDBJ databases">
        <title>A genome reference for cultivated species of the human gut microbiota.</title>
        <authorList>
            <person name="Zou Y."/>
            <person name="Xue W."/>
            <person name="Luo G."/>
        </authorList>
    </citation>
    <scope>NUCLEOTIDE SEQUENCE [LARGE SCALE GENOMIC DNA]</scope>
    <source>
        <strain evidence="9 10">AF04-15</strain>
    </source>
</reference>
<keyword evidence="2" id="KW-1003">Cell membrane</keyword>
<evidence type="ECO:0000256" key="2">
    <source>
        <dbReference type="ARBA" id="ARBA00022475"/>
    </source>
</evidence>
<dbReference type="GO" id="GO:0005886">
    <property type="term" value="C:plasma membrane"/>
    <property type="evidence" value="ECO:0007669"/>
    <property type="project" value="UniProtKB-SubCell"/>
</dbReference>
<dbReference type="SMART" id="SM00014">
    <property type="entry name" value="acidPPc"/>
    <property type="match status" value="1"/>
</dbReference>
<evidence type="ECO:0000313" key="9">
    <source>
        <dbReference type="EMBL" id="RGX29007.1"/>
    </source>
</evidence>
<organism evidence="9 10">
    <name type="scientific">Enterocloster asparagiformis</name>
    <dbReference type="NCBI Taxonomy" id="333367"/>
    <lineage>
        <taxon>Bacteria</taxon>
        <taxon>Bacillati</taxon>
        <taxon>Bacillota</taxon>
        <taxon>Clostridia</taxon>
        <taxon>Lachnospirales</taxon>
        <taxon>Lachnospiraceae</taxon>
        <taxon>Enterocloster</taxon>
    </lineage>
</organism>
<evidence type="ECO:0000256" key="1">
    <source>
        <dbReference type="ARBA" id="ARBA00004651"/>
    </source>
</evidence>
<dbReference type="PANTHER" id="PTHR14969">
    <property type="entry name" value="SPHINGOSINE-1-PHOSPHATE PHOSPHOHYDROLASE"/>
    <property type="match status" value="1"/>
</dbReference>
<keyword evidence="6 7" id="KW-0472">Membrane</keyword>
<dbReference type="InterPro" id="IPR036938">
    <property type="entry name" value="PAP2/HPO_sf"/>
</dbReference>
<dbReference type="AlphaFoldDB" id="A0A413FET5"/>
<evidence type="ECO:0000256" key="7">
    <source>
        <dbReference type="SAM" id="Phobius"/>
    </source>
</evidence>
<evidence type="ECO:0000313" key="10">
    <source>
        <dbReference type="Proteomes" id="UP000283880"/>
    </source>
</evidence>
<evidence type="ECO:0000256" key="6">
    <source>
        <dbReference type="ARBA" id="ARBA00023136"/>
    </source>
</evidence>
<protein>
    <submittedName>
        <fullName evidence="9">Phosphatase PAP2 family protein</fullName>
    </submittedName>
</protein>
<evidence type="ECO:0000256" key="3">
    <source>
        <dbReference type="ARBA" id="ARBA00022692"/>
    </source>
</evidence>
<keyword evidence="4" id="KW-0378">Hydrolase</keyword>
<feature type="transmembrane region" description="Helical" evidence="7">
    <location>
        <begin position="20"/>
        <end position="43"/>
    </location>
</feature>
<evidence type="ECO:0000259" key="8">
    <source>
        <dbReference type="SMART" id="SM00014"/>
    </source>
</evidence>
<name>A0A413FET5_9FIRM</name>
<feature type="transmembrane region" description="Helical" evidence="7">
    <location>
        <begin position="145"/>
        <end position="163"/>
    </location>
</feature>
<evidence type="ECO:0000256" key="4">
    <source>
        <dbReference type="ARBA" id="ARBA00022801"/>
    </source>
</evidence>
<feature type="domain" description="Phosphatidic acid phosphatase type 2/haloperoxidase" evidence="8">
    <location>
        <begin position="50"/>
        <end position="160"/>
    </location>
</feature>
<keyword evidence="5 7" id="KW-1133">Transmembrane helix</keyword>
<feature type="transmembrane region" description="Helical" evidence="7">
    <location>
        <begin position="50"/>
        <end position="69"/>
    </location>
</feature>
<keyword evidence="3 7" id="KW-0812">Transmembrane</keyword>
<sequence>MEFELLYMIQKLHTPFLDEVMKGITFLGESGWFWILLAVLLFCPKRTRKIGLAVALSLAVGLLLGNMILKPLVARQRPCWLDGSIPLLIASPRDFSFPSGHTLASFEGAVSIFLYRRDWGLWALALAVLIAFSRLYLFVHFPTDVLAGAVMGTVIALGVHRLLERTEKRRKNQEEVRI</sequence>
<dbReference type="RefSeq" id="WP_007709699.1">
    <property type="nucleotide sequence ID" value="NZ_JAWRJJ010000287.1"/>
</dbReference>
<dbReference type="Gene3D" id="1.20.144.10">
    <property type="entry name" value="Phosphatidic acid phosphatase type 2/haloperoxidase"/>
    <property type="match status" value="2"/>
</dbReference>
<dbReference type="Pfam" id="PF01569">
    <property type="entry name" value="PAP2"/>
    <property type="match status" value="1"/>
</dbReference>
<dbReference type="OrthoDB" id="9789113at2"/>
<accession>A0A413FET5</accession>
<dbReference type="GO" id="GO:0016787">
    <property type="term" value="F:hydrolase activity"/>
    <property type="evidence" value="ECO:0007669"/>
    <property type="project" value="UniProtKB-KW"/>
</dbReference>